<dbReference type="InterPro" id="IPR041045">
    <property type="entry name" value="LPD25"/>
</dbReference>
<keyword evidence="3" id="KW-1185">Reference proteome</keyword>
<evidence type="ECO:0000313" key="2">
    <source>
        <dbReference type="EMBL" id="EYU16608.1"/>
    </source>
</evidence>
<evidence type="ECO:0000313" key="3">
    <source>
        <dbReference type="Proteomes" id="UP000023464"/>
    </source>
</evidence>
<dbReference type="Pfam" id="PF18840">
    <property type="entry name" value="LPD25"/>
    <property type="match status" value="1"/>
</dbReference>
<sequence>MSTLSSFKDTTSVSTPVEVLVHWSESKVFPVKEATFPFAIFERMANKAASLVNEGYDKTKVTVKFDDGNEYICRIDLAVNDEKGFRDHCMKMITFADSPKGELYCDTIGVTLLNYIRCIKWPE</sequence>
<gene>
    <name evidence="2" type="ORF">BA1DRAFT_00892</name>
</gene>
<reference evidence="2 3" key="1">
    <citation type="submission" date="2014-03" db="EMBL/GenBank/DDBJ databases">
        <title>Draft Genome of Photorhabdus luminescens BA1, an Egyptian Isolate.</title>
        <authorList>
            <person name="Ghazal S."/>
            <person name="Hurst S.G.IV."/>
            <person name="Morris K."/>
            <person name="Thomas K."/>
            <person name="Tisa L.S."/>
        </authorList>
    </citation>
    <scope>NUCLEOTIDE SEQUENCE [LARGE SCALE GENOMIC DNA]</scope>
    <source>
        <strain evidence="2 3">BA1</strain>
    </source>
</reference>
<feature type="domain" description="Large polyvalent protein associated" evidence="1">
    <location>
        <begin position="15"/>
        <end position="97"/>
    </location>
</feature>
<name>A0A022PNY8_9GAMM</name>
<accession>A0A022PNY8</accession>
<dbReference type="AlphaFoldDB" id="A0A022PNY8"/>
<protein>
    <recommendedName>
        <fullName evidence="1">Large polyvalent protein associated domain-containing protein</fullName>
    </recommendedName>
</protein>
<dbReference type="EMBL" id="JFGV01000009">
    <property type="protein sequence ID" value="EYU16608.1"/>
    <property type="molecule type" value="Genomic_DNA"/>
</dbReference>
<dbReference type="RefSeq" id="WP_051560656.1">
    <property type="nucleotide sequence ID" value="NZ_CAWLTM010000106.1"/>
</dbReference>
<dbReference type="PATRIC" id="fig|1393736.3.peg.926"/>
<evidence type="ECO:0000259" key="1">
    <source>
        <dbReference type="Pfam" id="PF18840"/>
    </source>
</evidence>
<organism evidence="2 3">
    <name type="scientific">Photorhabdus aegyptia</name>
    <dbReference type="NCBI Taxonomy" id="2805098"/>
    <lineage>
        <taxon>Bacteria</taxon>
        <taxon>Pseudomonadati</taxon>
        <taxon>Pseudomonadota</taxon>
        <taxon>Gammaproteobacteria</taxon>
        <taxon>Enterobacterales</taxon>
        <taxon>Morganellaceae</taxon>
        <taxon>Photorhabdus</taxon>
    </lineage>
</organism>
<comment type="caution">
    <text evidence="2">The sequence shown here is derived from an EMBL/GenBank/DDBJ whole genome shotgun (WGS) entry which is preliminary data.</text>
</comment>
<dbReference type="Proteomes" id="UP000023464">
    <property type="component" value="Unassembled WGS sequence"/>
</dbReference>
<proteinExistence type="predicted"/>